<sequence>MFILYGKDGERRYKKAIARKKNQTGQEVHYLLQTNGGASVCTLGHQQPGAHFSAAAAQIGALRKTRPSICSQTCAGDMSGTGITSGDPYLIALPLRNTPGEKYSVHASVSARSPTQAGPMGLFVSSSKS</sequence>
<keyword evidence="1" id="KW-1185">Reference proteome</keyword>
<organism evidence="1 2">
    <name type="scientific">Salmo salar</name>
    <name type="common">Atlantic salmon</name>
    <dbReference type="NCBI Taxonomy" id="8030"/>
    <lineage>
        <taxon>Eukaryota</taxon>
        <taxon>Metazoa</taxon>
        <taxon>Chordata</taxon>
        <taxon>Craniata</taxon>
        <taxon>Vertebrata</taxon>
        <taxon>Euteleostomi</taxon>
        <taxon>Actinopterygii</taxon>
        <taxon>Neopterygii</taxon>
        <taxon>Teleostei</taxon>
        <taxon>Protacanthopterygii</taxon>
        <taxon>Salmoniformes</taxon>
        <taxon>Salmonidae</taxon>
        <taxon>Salmoninae</taxon>
        <taxon>Salmo</taxon>
    </lineage>
</organism>
<evidence type="ECO:0000313" key="2">
    <source>
        <dbReference type="RefSeq" id="XP_045543303.1"/>
    </source>
</evidence>
<evidence type="ECO:0000313" key="1">
    <source>
        <dbReference type="Proteomes" id="UP001652741"/>
    </source>
</evidence>
<reference evidence="2" key="1">
    <citation type="submission" date="2025-08" db="UniProtKB">
        <authorList>
            <consortium name="RefSeq"/>
        </authorList>
    </citation>
    <scope>IDENTIFICATION</scope>
</reference>
<dbReference type="Proteomes" id="UP001652741">
    <property type="component" value="Chromosome ssa10"/>
</dbReference>
<accession>A0ABM3C9S4</accession>
<dbReference type="RefSeq" id="XP_045543303.1">
    <property type="nucleotide sequence ID" value="XM_045687347.1"/>
</dbReference>
<dbReference type="GeneID" id="106613538"/>
<protein>
    <submittedName>
        <fullName evidence="2">Uncharacterized protein isoform X1</fullName>
    </submittedName>
</protein>
<gene>
    <name evidence="2" type="primary">LOC106613538</name>
</gene>
<proteinExistence type="predicted"/>
<name>A0ABM3C9S4_SALSA</name>